<name>A0ABT7EE01_9GAMM</name>
<dbReference type="RefSeq" id="WP_284135959.1">
    <property type="nucleotide sequence ID" value="NZ_JASJUT010000001.1"/>
</dbReference>
<sequence length="84" mass="9461">MYSFLMVLLIGIGTLLLYLSNRHQRLLEKPLAKPMQRMGYAAVAIAIVLGAFYFIGSAGFFIALMMLMTALFSLPLLMLFLNRK</sequence>
<organism evidence="2 3">
    <name type="scientific">Pseudoalteromonas obscura</name>
    <dbReference type="NCBI Taxonomy" id="3048491"/>
    <lineage>
        <taxon>Bacteria</taxon>
        <taxon>Pseudomonadati</taxon>
        <taxon>Pseudomonadota</taxon>
        <taxon>Gammaproteobacteria</taxon>
        <taxon>Alteromonadales</taxon>
        <taxon>Pseudoalteromonadaceae</taxon>
        <taxon>Pseudoalteromonas</taxon>
    </lineage>
</organism>
<evidence type="ECO:0000313" key="2">
    <source>
        <dbReference type="EMBL" id="MDK2593499.1"/>
    </source>
</evidence>
<keyword evidence="1" id="KW-0472">Membrane</keyword>
<evidence type="ECO:0000313" key="3">
    <source>
        <dbReference type="Proteomes" id="UP001231915"/>
    </source>
</evidence>
<dbReference type="EMBL" id="JASJUT010000001">
    <property type="protein sequence ID" value="MDK2593499.1"/>
    <property type="molecule type" value="Genomic_DNA"/>
</dbReference>
<dbReference type="Proteomes" id="UP001231915">
    <property type="component" value="Unassembled WGS sequence"/>
</dbReference>
<evidence type="ECO:0000256" key="1">
    <source>
        <dbReference type="SAM" id="Phobius"/>
    </source>
</evidence>
<feature type="transmembrane region" description="Helical" evidence="1">
    <location>
        <begin position="60"/>
        <end position="81"/>
    </location>
</feature>
<comment type="caution">
    <text evidence="2">The sequence shown here is derived from an EMBL/GenBank/DDBJ whole genome shotgun (WGS) entry which is preliminary data.</text>
</comment>
<reference evidence="2 3" key="1">
    <citation type="submission" date="2023-05" db="EMBL/GenBank/DDBJ databases">
        <title>Pseudoalteromonas ardens sp. nov., Pseudoalteromonas obscura sp. nov., and Pseudoalteromonas umbrosa sp. nov., isolated from the coral Montipora capitata.</title>
        <authorList>
            <person name="Thomas E.M."/>
            <person name="Smith E.M."/>
            <person name="Papke E."/>
            <person name="Shlafstein M.D."/>
            <person name="Oline D.K."/>
            <person name="Videau P."/>
            <person name="Saw J.H."/>
            <person name="Strangman W.K."/>
            <person name="Ushijima B."/>
        </authorList>
    </citation>
    <scope>NUCLEOTIDE SEQUENCE [LARGE SCALE GENOMIC DNA]</scope>
    <source>
        <strain evidence="2 3">P94</strain>
    </source>
</reference>
<keyword evidence="1" id="KW-0812">Transmembrane</keyword>
<gene>
    <name evidence="2" type="ORF">QNM18_00280</name>
</gene>
<keyword evidence="3" id="KW-1185">Reference proteome</keyword>
<keyword evidence="1" id="KW-1133">Transmembrane helix</keyword>
<proteinExistence type="predicted"/>
<accession>A0ABT7EE01</accession>
<protein>
    <submittedName>
        <fullName evidence="2">Uncharacterized protein</fullName>
    </submittedName>
</protein>
<feature type="transmembrane region" description="Helical" evidence="1">
    <location>
        <begin position="38"/>
        <end position="55"/>
    </location>
</feature>